<dbReference type="RefSeq" id="WP_006652366.1">
    <property type="nucleotide sequence ID" value="NZ_AOIM01000014.1"/>
</dbReference>
<dbReference type="Pfam" id="PF02275">
    <property type="entry name" value="CBAH"/>
    <property type="match status" value="1"/>
</dbReference>
<evidence type="ECO:0000256" key="2">
    <source>
        <dbReference type="ARBA" id="ARBA00022801"/>
    </source>
</evidence>
<feature type="domain" description="Choloylglycine hydrolase/NAAA C-terminal" evidence="3">
    <location>
        <begin position="2"/>
        <end position="287"/>
    </location>
</feature>
<evidence type="ECO:0000256" key="1">
    <source>
        <dbReference type="ARBA" id="ARBA00006625"/>
    </source>
</evidence>
<sequence>MCTRLVYLGEEGRVLTARSMDWGEDIGSNIWTLPRGMERTGQVGPASMEWTAAYGSVVTTAYDIATTDGMNEAGLVANLLWLPESEYPDWDGEEQAMAISLWAQYMLDNFETVADAVEHARQEEFVVVTEQAPGQDRLAALHLSLSDATGDSAIMEYVDGELTIHHSREYQVMTNSPTFDKQLALAEYWNEIGGTVMLPGTNRPADRFVRARFYVDAVPSVEDRRTATASAFGVIRNASVPYGISTPDEPHISSTRWRTVADHKDGIYYFESALMPNTFWVELDELDFSVGSGARTLQLGPNQSNAFAGDVSGQLEPHEPFAFLGPEAATG</sequence>
<dbReference type="PATRIC" id="fig|1227493.4.peg.1096"/>
<name>M0A4B8_9EURY</name>
<dbReference type="InterPro" id="IPR029055">
    <property type="entry name" value="Ntn_hydrolases_N"/>
</dbReference>
<keyword evidence="5" id="KW-1185">Reference proteome</keyword>
<dbReference type="GO" id="GO:0016787">
    <property type="term" value="F:hydrolase activity"/>
    <property type="evidence" value="ECO:0007669"/>
    <property type="project" value="UniProtKB-KW"/>
</dbReference>
<dbReference type="PANTHER" id="PTHR35527:SF2">
    <property type="entry name" value="HYDROLASE"/>
    <property type="match status" value="1"/>
</dbReference>
<dbReference type="SUPFAM" id="SSF56235">
    <property type="entry name" value="N-terminal nucleophile aminohydrolases (Ntn hydrolases)"/>
    <property type="match status" value="1"/>
</dbReference>
<proteinExistence type="inferred from homology"/>
<dbReference type="AlphaFoldDB" id="M0A4B8"/>
<evidence type="ECO:0000313" key="4">
    <source>
        <dbReference type="EMBL" id="ELY93419.1"/>
    </source>
</evidence>
<dbReference type="EMBL" id="AOIM01000014">
    <property type="protein sequence ID" value="ELY93419.1"/>
    <property type="molecule type" value="Genomic_DNA"/>
</dbReference>
<accession>M0A4B8</accession>
<dbReference type="InterPro" id="IPR029132">
    <property type="entry name" value="CBAH/NAAA_C"/>
</dbReference>
<dbReference type="InterPro" id="IPR052193">
    <property type="entry name" value="Peptidase_C59"/>
</dbReference>
<evidence type="ECO:0000313" key="5">
    <source>
        <dbReference type="Proteomes" id="UP000011519"/>
    </source>
</evidence>
<organism evidence="4 5">
    <name type="scientific">Natrialba hulunbeirensis JCM 10989</name>
    <dbReference type="NCBI Taxonomy" id="1227493"/>
    <lineage>
        <taxon>Archaea</taxon>
        <taxon>Methanobacteriati</taxon>
        <taxon>Methanobacteriota</taxon>
        <taxon>Stenosarchaea group</taxon>
        <taxon>Halobacteria</taxon>
        <taxon>Halobacteriales</taxon>
        <taxon>Natrialbaceae</taxon>
        <taxon>Natrialba</taxon>
    </lineage>
</organism>
<reference evidence="4 5" key="1">
    <citation type="journal article" date="2014" name="PLoS Genet.">
        <title>Phylogenetically driven sequencing of extremely halophilic archaea reveals strategies for static and dynamic osmo-response.</title>
        <authorList>
            <person name="Becker E.A."/>
            <person name="Seitzer P.M."/>
            <person name="Tritt A."/>
            <person name="Larsen D."/>
            <person name="Krusor M."/>
            <person name="Yao A.I."/>
            <person name="Wu D."/>
            <person name="Madern D."/>
            <person name="Eisen J.A."/>
            <person name="Darling A.E."/>
            <person name="Facciotti M.T."/>
        </authorList>
    </citation>
    <scope>NUCLEOTIDE SEQUENCE [LARGE SCALE GENOMIC DNA]</scope>
    <source>
        <strain evidence="4 5">JCM 10989</strain>
    </source>
</reference>
<evidence type="ECO:0000259" key="3">
    <source>
        <dbReference type="Pfam" id="PF02275"/>
    </source>
</evidence>
<comment type="caution">
    <text evidence="4">The sequence shown here is derived from an EMBL/GenBank/DDBJ whole genome shotgun (WGS) entry which is preliminary data.</text>
</comment>
<dbReference type="Proteomes" id="UP000011519">
    <property type="component" value="Unassembled WGS sequence"/>
</dbReference>
<keyword evidence="2 4" id="KW-0378">Hydrolase</keyword>
<dbReference type="OrthoDB" id="66902at2157"/>
<dbReference type="CDD" id="cd01902">
    <property type="entry name" value="Ntn_CGH"/>
    <property type="match status" value="1"/>
</dbReference>
<dbReference type="Gene3D" id="3.60.60.10">
    <property type="entry name" value="Penicillin V Acylase, Chain A"/>
    <property type="match status" value="1"/>
</dbReference>
<dbReference type="STRING" id="1227493.C483_05618"/>
<dbReference type="PANTHER" id="PTHR35527">
    <property type="entry name" value="CHOLOYLGLYCINE HYDROLASE"/>
    <property type="match status" value="1"/>
</dbReference>
<comment type="similarity">
    <text evidence="1">Belongs to the peptidase C59 family.</text>
</comment>
<gene>
    <name evidence="4" type="ORF">C483_05618</name>
</gene>
<protein>
    <submittedName>
        <fullName evidence="4">Choloylglycine hydrolase</fullName>
    </submittedName>
</protein>